<evidence type="ECO:0000313" key="1">
    <source>
        <dbReference type="EMBL" id="KZS11096.1"/>
    </source>
</evidence>
<organism evidence="1 2">
    <name type="scientific">Daphnia magna</name>
    <dbReference type="NCBI Taxonomy" id="35525"/>
    <lineage>
        <taxon>Eukaryota</taxon>
        <taxon>Metazoa</taxon>
        <taxon>Ecdysozoa</taxon>
        <taxon>Arthropoda</taxon>
        <taxon>Crustacea</taxon>
        <taxon>Branchiopoda</taxon>
        <taxon>Diplostraca</taxon>
        <taxon>Cladocera</taxon>
        <taxon>Anomopoda</taxon>
        <taxon>Daphniidae</taxon>
        <taxon>Daphnia</taxon>
    </lineage>
</organism>
<gene>
    <name evidence="1" type="ORF">APZ42_023856</name>
</gene>
<dbReference type="EMBL" id="LRGB01001581">
    <property type="protein sequence ID" value="KZS11096.1"/>
    <property type="molecule type" value="Genomic_DNA"/>
</dbReference>
<sequence length="46" mass="5203">MRETLYPAVCAANCFSGRFVMYDFSLMQVYCRSTAIGQKSVTLPFV</sequence>
<keyword evidence="2" id="KW-1185">Reference proteome</keyword>
<accession>A0A164U682</accession>
<dbReference type="AlphaFoldDB" id="A0A164U682"/>
<reference evidence="1 2" key="1">
    <citation type="submission" date="2016-03" db="EMBL/GenBank/DDBJ databases">
        <title>EvidentialGene: Evidence-directed Construction of Genes on Genomes.</title>
        <authorList>
            <person name="Gilbert D.G."/>
            <person name="Choi J.-H."/>
            <person name="Mockaitis K."/>
            <person name="Colbourne J."/>
            <person name="Pfrender M."/>
        </authorList>
    </citation>
    <scope>NUCLEOTIDE SEQUENCE [LARGE SCALE GENOMIC DNA]</scope>
    <source>
        <strain evidence="1 2">Xinb3</strain>
        <tissue evidence="1">Complete organism</tissue>
    </source>
</reference>
<name>A0A164U682_9CRUS</name>
<protein>
    <submittedName>
        <fullName evidence="1">Uncharacterized protein</fullName>
    </submittedName>
</protein>
<proteinExistence type="predicted"/>
<dbReference type="Proteomes" id="UP000076858">
    <property type="component" value="Unassembled WGS sequence"/>
</dbReference>
<comment type="caution">
    <text evidence="1">The sequence shown here is derived from an EMBL/GenBank/DDBJ whole genome shotgun (WGS) entry which is preliminary data.</text>
</comment>
<evidence type="ECO:0000313" key="2">
    <source>
        <dbReference type="Proteomes" id="UP000076858"/>
    </source>
</evidence>